<dbReference type="Proteomes" id="UP001222325">
    <property type="component" value="Unassembled WGS sequence"/>
</dbReference>
<evidence type="ECO:0000313" key="1">
    <source>
        <dbReference type="EMBL" id="KAJ7078028.1"/>
    </source>
</evidence>
<reference evidence="1" key="1">
    <citation type="submission" date="2023-03" db="EMBL/GenBank/DDBJ databases">
        <title>Massive genome expansion in bonnet fungi (Mycena s.s.) driven by repeated elements and novel gene families across ecological guilds.</title>
        <authorList>
            <consortium name="Lawrence Berkeley National Laboratory"/>
            <person name="Harder C.B."/>
            <person name="Miyauchi S."/>
            <person name="Viragh M."/>
            <person name="Kuo A."/>
            <person name="Thoen E."/>
            <person name="Andreopoulos B."/>
            <person name="Lu D."/>
            <person name="Skrede I."/>
            <person name="Drula E."/>
            <person name="Henrissat B."/>
            <person name="Morin E."/>
            <person name="Kohler A."/>
            <person name="Barry K."/>
            <person name="LaButti K."/>
            <person name="Morin E."/>
            <person name="Salamov A."/>
            <person name="Lipzen A."/>
            <person name="Mereny Z."/>
            <person name="Hegedus B."/>
            <person name="Baldrian P."/>
            <person name="Stursova M."/>
            <person name="Weitz H."/>
            <person name="Taylor A."/>
            <person name="Grigoriev I.V."/>
            <person name="Nagy L.G."/>
            <person name="Martin F."/>
            <person name="Kauserud H."/>
        </authorList>
    </citation>
    <scope>NUCLEOTIDE SEQUENCE</scope>
    <source>
        <strain evidence="1">CBHHK173m</strain>
    </source>
</reference>
<keyword evidence="2" id="KW-1185">Reference proteome</keyword>
<dbReference type="EMBL" id="JARJCN010000069">
    <property type="protein sequence ID" value="KAJ7078028.1"/>
    <property type="molecule type" value="Genomic_DNA"/>
</dbReference>
<sequence length="219" mass="24940">MADAPSSPDFPPFPIRKRLLTDFIEVHECSFQSAFSSALILEGGIDNFPFDERMIFVMLKYRPDCAENPAVAFSVLGCTWTTISEVTALFGPPDPAGEALDRMVDTNARAKHSGYRGLLRVFFKMEDHMVRESYPQSHLLGPVGDVHRAYIATVDHTQWATRVQQFVRDGLAMRQPNENVLMMQLGRLKMKKGKWVWVQLTREELVQWGYPADFPGLLF</sequence>
<organism evidence="1 2">
    <name type="scientific">Mycena belliarum</name>
    <dbReference type="NCBI Taxonomy" id="1033014"/>
    <lineage>
        <taxon>Eukaryota</taxon>
        <taxon>Fungi</taxon>
        <taxon>Dikarya</taxon>
        <taxon>Basidiomycota</taxon>
        <taxon>Agaricomycotina</taxon>
        <taxon>Agaricomycetes</taxon>
        <taxon>Agaricomycetidae</taxon>
        <taxon>Agaricales</taxon>
        <taxon>Marasmiineae</taxon>
        <taxon>Mycenaceae</taxon>
        <taxon>Mycena</taxon>
    </lineage>
</organism>
<gene>
    <name evidence="1" type="ORF">B0H15DRAFT_954792</name>
</gene>
<evidence type="ECO:0000313" key="2">
    <source>
        <dbReference type="Proteomes" id="UP001222325"/>
    </source>
</evidence>
<protein>
    <submittedName>
        <fullName evidence="1">Uncharacterized protein</fullName>
    </submittedName>
</protein>
<comment type="caution">
    <text evidence="1">The sequence shown here is derived from an EMBL/GenBank/DDBJ whole genome shotgun (WGS) entry which is preliminary data.</text>
</comment>
<proteinExistence type="predicted"/>
<accession>A0AAD6TXS3</accession>
<name>A0AAD6TXS3_9AGAR</name>
<dbReference type="AlphaFoldDB" id="A0AAD6TXS3"/>